<evidence type="ECO:0000256" key="3">
    <source>
        <dbReference type="ARBA" id="ARBA00022679"/>
    </source>
</evidence>
<dbReference type="RefSeq" id="WP_306075380.1">
    <property type="nucleotide sequence ID" value="NZ_JAROBZ020000001.1"/>
</dbReference>
<proteinExistence type="inferred from homology"/>
<keyword evidence="3 5" id="KW-0808">Transferase</keyword>
<protein>
    <submittedName>
        <fullName evidence="5">Class I SAM-dependent methyltransferase</fullName>
        <ecNumber evidence="5">2.1.1.-</ecNumber>
    </submittedName>
</protein>
<reference evidence="5 6" key="1">
    <citation type="submission" date="2024-05" db="EMBL/GenBank/DDBJ databases">
        <authorList>
            <person name="Venkateswaran K."/>
        </authorList>
    </citation>
    <scope>NUCLEOTIDE SEQUENCE [LARGE SCALE GENOMIC DNA]</scope>
    <source>
        <strain evidence="5 6">179-C4-2-HS</strain>
    </source>
</reference>
<keyword evidence="6" id="KW-1185">Reference proteome</keyword>
<feature type="domain" description="Methyltransferase type 11" evidence="4">
    <location>
        <begin position="43"/>
        <end position="133"/>
    </location>
</feature>
<dbReference type="InterPro" id="IPR051052">
    <property type="entry name" value="Diverse_substrate_MTase"/>
</dbReference>
<dbReference type="Pfam" id="PF08241">
    <property type="entry name" value="Methyltransf_11"/>
    <property type="match status" value="1"/>
</dbReference>
<evidence type="ECO:0000259" key="4">
    <source>
        <dbReference type="Pfam" id="PF08241"/>
    </source>
</evidence>
<comment type="similarity">
    <text evidence="1">Belongs to the methyltransferase superfamily.</text>
</comment>
<dbReference type="EC" id="2.1.1.-" evidence="5"/>
<dbReference type="InterPro" id="IPR013216">
    <property type="entry name" value="Methyltransf_11"/>
</dbReference>
<dbReference type="Proteomes" id="UP001241748">
    <property type="component" value="Unassembled WGS sequence"/>
</dbReference>
<dbReference type="Gene3D" id="3.40.50.150">
    <property type="entry name" value="Vaccinia Virus protein VP39"/>
    <property type="match status" value="1"/>
</dbReference>
<comment type="caution">
    <text evidence="5">The sequence shown here is derived from an EMBL/GenBank/DDBJ whole genome shotgun (WGS) entry which is preliminary data.</text>
</comment>
<sequence>MKPTDKFSGKADVYSKSRPSYPNEYIDYLLSVNSLNETSRVADIGSGTGILTRQLLERGISVIAVEPNDDMRTKAEQDLQEFDQFISMKGSAEETSLQDKRIDLVIAAQAFHWFDQDKFKLECQRILKQEAMVALVWNSRDFSSPLIKENAEIFKKYCPNFYGFSGGIGEREEVFNQFFRNGEFEFKSFPNDLVLDFEGFLGRNLSASYSLKESDKEFEFFVDSITNLFEKYSQHGKLVMPNYTRSYLGNV</sequence>
<dbReference type="GO" id="GO:0032259">
    <property type="term" value="P:methylation"/>
    <property type="evidence" value="ECO:0007669"/>
    <property type="project" value="UniProtKB-KW"/>
</dbReference>
<gene>
    <name evidence="5" type="ORF">P5G62_007320</name>
</gene>
<dbReference type="InterPro" id="IPR029063">
    <property type="entry name" value="SAM-dependent_MTases_sf"/>
</dbReference>
<dbReference type="SUPFAM" id="SSF53335">
    <property type="entry name" value="S-adenosyl-L-methionine-dependent methyltransferases"/>
    <property type="match status" value="1"/>
</dbReference>
<evidence type="ECO:0000313" key="5">
    <source>
        <dbReference type="EMBL" id="MFB3166916.1"/>
    </source>
</evidence>
<dbReference type="PANTHER" id="PTHR44942">
    <property type="entry name" value="METHYLTRANSF_11 DOMAIN-CONTAINING PROTEIN"/>
    <property type="match status" value="1"/>
</dbReference>
<accession>A0ABV4YQW6</accession>
<evidence type="ECO:0000313" key="6">
    <source>
        <dbReference type="Proteomes" id="UP001241748"/>
    </source>
</evidence>
<evidence type="ECO:0000256" key="1">
    <source>
        <dbReference type="ARBA" id="ARBA00008361"/>
    </source>
</evidence>
<dbReference type="CDD" id="cd02440">
    <property type="entry name" value="AdoMet_MTases"/>
    <property type="match status" value="1"/>
</dbReference>
<evidence type="ECO:0000256" key="2">
    <source>
        <dbReference type="ARBA" id="ARBA00022603"/>
    </source>
</evidence>
<organism evidence="5 6">
    <name type="scientific">Neobacillus driksii</name>
    <dbReference type="NCBI Taxonomy" id="3035913"/>
    <lineage>
        <taxon>Bacteria</taxon>
        <taxon>Bacillati</taxon>
        <taxon>Bacillota</taxon>
        <taxon>Bacilli</taxon>
        <taxon>Bacillales</taxon>
        <taxon>Bacillaceae</taxon>
        <taxon>Neobacillus</taxon>
    </lineage>
</organism>
<dbReference type="PANTHER" id="PTHR44942:SF4">
    <property type="entry name" value="METHYLTRANSFERASE TYPE 11 DOMAIN-CONTAINING PROTEIN"/>
    <property type="match status" value="1"/>
</dbReference>
<name>A0ABV4YQW6_9BACI</name>
<keyword evidence="2 5" id="KW-0489">Methyltransferase</keyword>
<dbReference type="EMBL" id="JAROBZ020000001">
    <property type="protein sequence ID" value="MFB3166916.1"/>
    <property type="molecule type" value="Genomic_DNA"/>
</dbReference>
<dbReference type="GO" id="GO:0008168">
    <property type="term" value="F:methyltransferase activity"/>
    <property type="evidence" value="ECO:0007669"/>
    <property type="project" value="UniProtKB-KW"/>
</dbReference>